<dbReference type="RefSeq" id="WP_210097509.1">
    <property type="nucleotide sequence ID" value="NZ_BAAAIO010000001.1"/>
</dbReference>
<reference evidence="1 2" key="1">
    <citation type="submission" date="2021-03" db="EMBL/GenBank/DDBJ databases">
        <title>Sequencing the genomes of 1000 actinobacteria strains.</title>
        <authorList>
            <person name="Klenk H.-P."/>
        </authorList>
    </citation>
    <scope>NUCLEOTIDE SEQUENCE [LARGE SCALE GENOMIC DNA]</scope>
    <source>
        <strain evidence="1 2">DSM 13468</strain>
    </source>
</reference>
<proteinExistence type="predicted"/>
<gene>
    <name evidence="1" type="ORF">JOF42_001750</name>
</gene>
<name>A0ABS4WPX9_9MICO</name>
<dbReference type="EMBL" id="JAGIOA010000001">
    <property type="protein sequence ID" value="MBP2378255.1"/>
    <property type="molecule type" value="Genomic_DNA"/>
</dbReference>
<dbReference type="Proteomes" id="UP000703720">
    <property type="component" value="Unassembled WGS sequence"/>
</dbReference>
<organism evidence="1 2">
    <name type="scientific">Microbacterium phyllosphaerae</name>
    <dbReference type="NCBI Taxonomy" id="124798"/>
    <lineage>
        <taxon>Bacteria</taxon>
        <taxon>Bacillati</taxon>
        <taxon>Actinomycetota</taxon>
        <taxon>Actinomycetes</taxon>
        <taxon>Micrococcales</taxon>
        <taxon>Microbacteriaceae</taxon>
        <taxon>Microbacterium</taxon>
    </lineage>
</organism>
<protein>
    <submittedName>
        <fullName evidence="1">Uncharacterized protein</fullName>
    </submittedName>
</protein>
<keyword evidence="2" id="KW-1185">Reference proteome</keyword>
<accession>A0ABS4WPX9</accession>
<evidence type="ECO:0000313" key="2">
    <source>
        <dbReference type="Proteomes" id="UP000703720"/>
    </source>
</evidence>
<comment type="caution">
    <text evidence="1">The sequence shown here is derived from an EMBL/GenBank/DDBJ whole genome shotgun (WGS) entry which is preliminary data.</text>
</comment>
<evidence type="ECO:0000313" key="1">
    <source>
        <dbReference type="EMBL" id="MBP2378255.1"/>
    </source>
</evidence>
<sequence length="85" mass="9402">MGTVTRIVVDDEEFVLTADQDLVDLMGRIEKAARTRPTFVAFSASVGMMSVLVCSGTRVKVTVEPQQDRDDLPLVPADPSLEWDY</sequence>